<proteinExistence type="predicted"/>
<organism evidence="1 2">
    <name type="scientific">Mycena pura</name>
    <dbReference type="NCBI Taxonomy" id="153505"/>
    <lineage>
        <taxon>Eukaryota</taxon>
        <taxon>Fungi</taxon>
        <taxon>Dikarya</taxon>
        <taxon>Basidiomycota</taxon>
        <taxon>Agaricomycotina</taxon>
        <taxon>Agaricomycetes</taxon>
        <taxon>Agaricomycetidae</taxon>
        <taxon>Agaricales</taxon>
        <taxon>Marasmiineae</taxon>
        <taxon>Mycenaceae</taxon>
        <taxon>Mycena</taxon>
    </lineage>
</organism>
<evidence type="ECO:0000313" key="2">
    <source>
        <dbReference type="Proteomes" id="UP001219525"/>
    </source>
</evidence>
<reference evidence="1" key="1">
    <citation type="submission" date="2023-03" db="EMBL/GenBank/DDBJ databases">
        <title>Massive genome expansion in bonnet fungi (Mycena s.s.) driven by repeated elements and novel gene families across ecological guilds.</title>
        <authorList>
            <consortium name="Lawrence Berkeley National Laboratory"/>
            <person name="Harder C.B."/>
            <person name="Miyauchi S."/>
            <person name="Viragh M."/>
            <person name="Kuo A."/>
            <person name="Thoen E."/>
            <person name="Andreopoulos B."/>
            <person name="Lu D."/>
            <person name="Skrede I."/>
            <person name="Drula E."/>
            <person name="Henrissat B."/>
            <person name="Morin E."/>
            <person name="Kohler A."/>
            <person name="Barry K."/>
            <person name="LaButti K."/>
            <person name="Morin E."/>
            <person name="Salamov A."/>
            <person name="Lipzen A."/>
            <person name="Mereny Z."/>
            <person name="Hegedus B."/>
            <person name="Baldrian P."/>
            <person name="Stursova M."/>
            <person name="Weitz H."/>
            <person name="Taylor A."/>
            <person name="Grigoriev I.V."/>
            <person name="Nagy L.G."/>
            <person name="Martin F."/>
            <person name="Kauserud H."/>
        </authorList>
    </citation>
    <scope>NUCLEOTIDE SEQUENCE</scope>
    <source>
        <strain evidence="1">9144</strain>
    </source>
</reference>
<dbReference type="Proteomes" id="UP001219525">
    <property type="component" value="Unassembled WGS sequence"/>
</dbReference>
<keyword evidence="2" id="KW-1185">Reference proteome</keyword>
<protein>
    <submittedName>
        <fullName evidence="1">Uncharacterized protein</fullName>
    </submittedName>
</protein>
<dbReference type="AlphaFoldDB" id="A0AAD6Y4J1"/>
<evidence type="ECO:0000313" key="1">
    <source>
        <dbReference type="EMBL" id="KAJ7191226.1"/>
    </source>
</evidence>
<gene>
    <name evidence="1" type="ORF">GGX14DRAFT_601155</name>
</gene>
<accession>A0AAD6Y4J1</accession>
<dbReference type="EMBL" id="JARJCW010000136">
    <property type="protein sequence ID" value="KAJ7191226.1"/>
    <property type="molecule type" value="Genomic_DNA"/>
</dbReference>
<comment type="caution">
    <text evidence="1">The sequence shown here is derived from an EMBL/GenBank/DDBJ whole genome shotgun (WGS) entry which is preliminary data.</text>
</comment>
<name>A0AAD6Y4J1_9AGAR</name>
<sequence length="310" mass="33339">MLMPSPQLPPTACAFADAVTAALDPPAPALTAAASRRCASSAHSVRARVCYLFAIGTSGAPAPRLLVAVAHLAAAARCYLPRPTRPSACSSPLTSWACSSPLTSWPAASAPSLGAPSLPRRPPSLPFPPSLPDCDTSLGRHWQCERDLCVADCDRSYENPGLTATSRAIIVDIRALVCQLSAIDVPRPIALVCTLLRLQLLCTGFLARNIRPFCQALGAVHPLKIAKSFKLRTHSTPATTGSGKNGAFEARCRTLQHFGRVKVQMDDWLPYHVWRAAAQRQDRYGIGQATRSNTVQIVSYPTHSLEKPWM</sequence>